<dbReference type="PROSITE" id="PS51257">
    <property type="entry name" value="PROKAR_LIPOPROTEIN"/>
    <property type="match status" value="1"/>
</dbReference>
<dbReference type="InterPro" id="IPR005184">
    <property type="entry name" value="DUF306_Meta_HslJ"/>
</dbReference>
<organism evidence="3 4">
    <name type="scientific">Pseudoalteromonas spongiae</name>
    <dbReference type="NCBI Taxonomy" id="298657"/>
    <lineage>
        <taxon>Bacteria</taxon>
        <taxon>Pseudomonadati</taxon>
        <taxon>Pseudomonadota</taxon>
        <taxon>Gammaproteobacteria</taxon>
        <taxon>Alteromonadales</taxon>
        <taxon>Pseudoalteromonadaceae</taxon>
        <taxon>Pseudoalteromonas</taxon>
    </lineage>
</organism>
<dbReference type="InterPro" id="IPR038670">
    <property type="entry name" value="HslJ-like_sf"/>
</dbReference>
<dbReference type="Pfam" id="PF03724">
    <property type="entry name" value="META"/>
    <property type="match status" value="1"/>
</dbReference>
<dbReference type="PANTHER" id="PTHR38013">
    <property type="entry name" value="GLYCOPROTEIN/POLYSACCHARIDE METABOLISM"/>
    <property type="match status" value="1"/>
</dbReference>
<feature type="domain" description="DUF306" evidence="2">
    <location>
        <begin position="149"/>
        <end position="257"/>
    </location>
</feature>
<name>A0ABU8EQQ8_9GAMM</name>
<feature type="signal peptide" evidence="1">
    <location>
        <begin position="1"/>
        <end position="22"/>
    </location>
</feature>
<evidence type="ECO:0000259" key="2">
    <source>
        <dbReference type="Pfam" id="PF03724"/>
    </source>
</evidence>
<gene>
    <name evidence="3" type="ORF">WAE96_05345</name>
</gene>
<dbReference type="RefSeq" id="WP_336434793.1">
    <property type="nucleotide sequence ID" value="NZ_JBAWKS010000001.1"/>
</dbReference>
<dbReference type="Proteomes" id="UP001382455">
    <property type="component" value="Unassembled WGS sequence"/>
</dbReference>
<dbReference type="EMBL" id="JBAWKS010000001">
    <property type="protein sequence ID" value="MEI4549130.1"/>
    <property type="molecule type" value="Genomic_DNA"/>
</dbReference>
<reference evidence="3 4" key="1">
    <citation type="submission" date="2023-12" db="EMBL/GenBank/DDBJ databases">
        <title>Friends and Foes: Symbiotic and Algicidal bacterial influence on Karenia brevis blooms.</title>
        <authorList>
            <person name="Fei C."/>
            <person name="Mohamed A.R."/>
            <person name="Booker A."/>
            <person name="Arshad M."/>
            <person name="Klass S."/>
            <person name="Ahn S."/>
            <person name="Gilbert P.M."/>
            <person name="Heil C.A."/>
            <person name="Martinez J.M."/>
            <person name="Amin S.A."/>
        </authorList>
    </citation>
    <scope>NUCLEOTIDE SEQUENCE [LARGE SCALE GENOMIC DNA]</scope>
    <source>
        <strain evidence="3 4">CE15</strain>
    </source>
</reference>
<keyword evidence="1" id="KW-0732">Signal</keyword>
<dbReference type="Pfam" id="PF09619">
    <property type="entry name" value="YscW"/>
    <property type="match status" value="1"/>
</dbReference>
<evidence type="ECO:0000256" key="1">
    <source>
        <dbReference type="SAM" id="SignalP"/>
    </source>
</evidence>
<accession>A0ABU8EQQ8</accession>
<proteinExistence type="predicted"/>
<feature type="chain" id="PRO_5046473550" evidence="1">
    <location>
        <begin position="23"/>
        <end position="263"/>
    </location>
</feature>
<protein>
    <submittedName>
        <fullName evidence="3">META domain-containing protein</fullName>
    </submittedName>
</protein>
<dbReference type="Gene3D" id="2.40.128.270">
    <property type="match status" value="1"/>
</dbReference>
<comment type="caution">
    <text evidence="3">The sequence shown here is derived from an EMBL/GenBank/DDBJ whole genome shotgun (WGS) entry which is preliminary data.</text>
</comment>
<sequence length="263" mass="29452">MNRFAKPLFLCSLIATSTITLTACQSAPEVQQSTMRTLNTEVFYLDRSMLPPNAELTVTLEDVSKMDVAATVISSKLTTLDTAPPYRVALTYDKALIKDNMRYNVRAQIRKDGKLLYTTTQSNNPFVNNSDPLRLKVTKIAPTIKPDVPLTNTYWKATMLQDAQVNTPEGAREVFVQLKTDGNARGFAGCNNFMGGYLAKEFGLRFKGMASTMMMCQGTANTLDRAMHQVLQDTFEYKIKGESLTLFNEKKEKIAQFSAVYFN</sequence>
<evidence type="ECO:0000313" key="3">
    <source>
        <dbReference type="EMBL" id="MEI4549130.1"/>
    </source>
</evidence>
<dbReference type="InterPro" id="IPR039366">
    <property type="entry name" value="Pilotin"/>
</dbReference>
<evidence type="ECO:0000313" key="4">
    <source>
        <dbReference type="Proteomes" id="UP001382455"/>
    </source>
</evidence>
<dbReference type="InterPro" id="IPR053196">
    <property type="entry name" value="Lipoprotein_YbaY-like"/>
</dbReference>
<dbReference type="PANTHER" id="PTHR38013:SF1">
    <property type="entry name" value="GLYCOPROTEIN_POLYSACCHARIDE METABOLISM"/>
    <property type="match status" value="1"/>
</dbReference>
<keyword evidence="4" id="KW-1185">Reference proteome</keyword>